<name>A0A1I2K1R8_9BACT</name>
<gene>
    <name evidence="1" type="ORF">SAMN04488541_10717</name>
</gene>
<dbReference type="Pfam" id="PF05708">
    <property type="entry name" value="Peptidase_C92"/>
    <property type="match status" value="1"/>
</dbReference>
<dbReference type="NCBIfam" id="NF007458">
    <property type="entry name" value="PRK10030.1"/>
    <property type="match status" value="1"/>
</dbReference>
<dbReference type="EMBL" id="FONY01000071">
    <property type="protein sequence ID" value="SFF59031.1"/>
    <property type="molecule type" value="Genomic_DNA"/>
</dbReference>
<sequence length="226" mass="25906">MRKTVIIISILGLLILSGLYAKRKFYDPKHRVENAKKEVSRLADNNEIKNGDLIFQTSLSGQSKAIQLATKSKYSHCGIIYSDNGQFYVFEAVQPVKTTPLDKWIARGENGHYVIKRLKNADQVLTAETLQKMKREGEKFKGKNYDLTFEWSDEKIYCSELIWKVYQRATGIEIGKLEKLSDFDLTHEAVKKKMRERYGDKIPMDEAVVSPAAIYESDLLTTVKSN</sequence>
<accession>A0A1I2K1R8</accession>
<keyword evidence="2" id="KW-1185">Reference proteome</keyword>
<organism evidence="1 2">
    <name type="scientific">Thermoflexibacter ruber</name>
    <dbReference type="NCBI Taxonomy" id="1003"/>
    <lineage>
        <taxon>Bacteria</taxon>
        <taxon>Pseudomonadati</taxon>
        <taxon>Bacteroidota</taxon>
        <taxon>Cytophagia</taxon>
        <taxon>Cytophagales</taxon>
        <taxon>Thermoflexibacteraceae</taxon>
        <taxon>Thermoflexibacter</taxon>
    </lineage>
</organism>
<protein>
    <submittedName>
        <fullName evidence="1">Permuted papain-like amidase enzyme, YaeF/YiiX, C92 family</fullName>
    </submittedName>
</protein>
<dbReference type="InterPro" id="IPR038765">
    <property type="entry name" value="Papain-like_cys_pep_sf"/>
</dbReference>
<evidence type="ECO:0000313" key="2">
    <source>
        <dbReference type="Proteomes" id="UP000199513"/>
    </source>
</evidence>
<dbReference type="STRING" id="1003.SAMN04488541_10717"/>
<evidence type="ECO:0000313" key="1">
    <source>
        <dbReference type="EMBL" id="SFF59031.1"/>
    </source>
</evidence>
<dbReference type="Gene3D" id="3.90.1720.10">
    <property type="entry name" value="endopeptidase domain like (from Nostoc punctiforme)"/>
    <property type="match status" value="1"/>
</dbReference>
<dbReference type="InterPro" id="IPR024453">
    <property type="entry name" value="Peptidase_C92"/>
</dbReference>
<dbReference type="SUPFAM" id="SSF54001">
    <property type="entry name" value="Cysteine proteinases"/>
    <property type="match status" value="1"/>
</dbReference>
<reference evidence="1 2" key="1">
    <citation type="submission" date="2016-10" db="EMBL/GenBank/DDBJ databases">
        <authorList>
            <person name="de Groot N.N."/>
        </authorList>
    </citation>
    <scope>NUCLEOTIDE SEQUENCE [LARGE SCALE GENOMIC DNA]</scope>
    <source>
        <strain>GEY</strain>
        <strain evidence="2">DSM 9560</strain>
    </source>
</reference>
<dbReference type="AlphaFoldDB" id="A0A1I2K1R8"/>
<proteinExistence type="predicted"/>
<dbReference type="RefSeq" id="WP_091549468.1">
    <property type="nucleotide sequence ID" value="NZ_FONY01000071.1"/>
</dbReference>
<dbReference type="OrthoDB" id="195541at2"/>
<dbReference type="Proteomes" id="UP000199513">
    <property type="component" value="Unassembled WGS sequence"/>
</dbReference>